<dbReference type="SUPFAM" id="SSF49899">
    <property type="entry name" value="Concanavalin A-like lectins/glucanases"/>
    <property type="match status" value="1"/>
</dbReference>
<sequence>MAFSNSINVQTQKLLVLVILLLATKAHSQETVSFNFTKFTAGDSSITLQGSASVTPAGVLSLTDHSEGAGPNVGRVLYSNPISIWDSESGEAFSFVSTFTFEIITYPGDPQADGLVFFLIDPTNPTIPENSGQGYLGVVDARNALNKFVGVRV</sequence>
<organism evidence="5 6">
    <name type="scientific">Trifolium medium</name>
    <dbReference type="NCBI Taxonomy" id="97028"/>
    <lineage>
        <taxon>Eukaryota</taxon>
        <taxon>Viridiplantae</taxon>
        <taxon>Streptophyta</taxon>
        <taxon>Embryophyta</taxon>
        <taxon>Tracheophyta</taxon>
        <taxon>Spermatophyta</taxon>
        <taxon>Magnoliopsida</taxon>
        <taxon>eudicotyledons</taxon>
        <taxon>Gunneridae</taxon>
        <taxon>Pentapetalae</taxon>
        <taxon>rosids</taxon>
        <taxon>fabids</taxon>
        <taxon>Fabales</taxon>
        <taxon>Fabaceae</taxon>
        <taxon>Papilionoideae</taxon>
        <taxon>50 kb inversion clade</taxon>
        <taxon>NPAAA clade</taxon>
        <taxon>Hologalegina</taxon>
        <taxon>IRL clade</taxon>
        <taxon>Trifolieae</taxon>
        <taxon>Trifolium</taxon>
    </lineage>
</organism>
<evidence type="ECO:0000259" key="4">
    <source>
        <dbReference type="Pfam" id="PF00139"/>
    </source>
</evidence>
<dbReference type="Pfam" id="PF00139">
    <property type="entry name" value="Lectin_legB"/>
    <property type="match status" value="1"/>
</dbReference>
<dbReference type="InterPro" id="IPR013320">
    <property type="entry name" value="ConA-like_dom_sf"/>
</dbReference>
<dbReference type="GO" id="GO:0009610">
    <property type="term" value="P:response to symbiotic fungus"/>
    <property type="evidence" value="ECO:0007669"/>
    <property type="project" value="UniProtKB-ARBA"/>
</dbReference>
<keyword evidence="2" id="KW-0430">Lectin</keyword>
<evidence type="ECO:0000313" key="6">
    <source>
        <dbReference type="Proteomes" id="UP000265520"/>
    </source>
</evidence>
<gene>
    <name evidence="5" type="ORF">A2U01_0003851</name>
</gene>
<dbReference type="InterPro" id="IPR050258">
    <property type="entry name" value="Leguminous_Lectin"/>
</dbReference>
<dbReference type="Proteomes" id="UP000265520">
    <property type="component" value="Unassembled WGS sequence"/>
</dbReference>
<comment type="caution">
    <text evidence="5">The sequence shown here is derived from an EMBL/GenBank/DDBJ whole genome shotgun (WGS) entry which is preliminary data.</text>
</comment>
<feature type="domain" description="Legume lectin" evidence="4">
    <location>
        <begin position="32"/>
        <end position="151"/>
    </location>
</feature>
<evidence type="ECO:0000256" key="3">
    <source>
        <dbReference type="SAM" id="SignalP"/>
    </source>
</evidence>
<dbReference type="PANTHER" id="PTHR32401">
    <property type="entry name" value="CONCANAVALIN A-LIKE LECTIN FAMILY PROTEIN"/>
    <property type="match status" value="1"/>
</dbReference>
<dbReference type="InterPro" id="IPR001220">
    <property type="entry name" value="Legume_lectin_dom"/>
</dbReference>
<dbReference type="PANTHER" id="PTHR32401:SF49">
    <property type="entry name" value="OS10G0129200 PROTEIN"/>
    <property type="match status" value="1"/>
</dbReference>
<proteinExistence type="inferred from homology"/>
<feature type="chain" id="PRO_5017343312" evidence="3">
    <location>
        <begin position="29"/>
        <end position="153"/>
    </location>
</feature>
<protein>
    <submittedName>
        <fullName evidence="5">Putative bark agglutinin LECRPA3-like</fullName>
    </submittedName>
</protein>
<evidence type="ECO:0000256" key="2">
    <source>
        <dbReference type="ARBA" id="ARBA00022734"/>
    </source>
</evidence>
<dbReference type="EMBL" id="LXQA010004556">
    <property type="protein sequence ID" value="MCH83037.1"/>
    <property type="molecule type" value="Genomic_DNA"/>
</dbReference>
<dbReference type="AlphaFoldDB" id="A0A392M6G6"/>
<reference evidence="5 6" key="1">
    <citation type="journal article" date="2018" name="Front. Plant Sci.">
        <title>Red Clover (Trifolium pratense) and Zigzag Clover (T. medium) - A Picture of Genomic Similarities and Differences.</title>
        <authorList>
            <person name="Dluhosova J."/>
            <person name="Istvanek J."/>
            <person name="Nedelnik J."/>
            <person name="Repkova J."/>
        </authorList>
    </citation>
    <scope>NUCLEOTIDE SEQUENCE [LARGE SCALE GENOMIC DNA]</scope>
    <source>
        <strain evidence="6">cv. 10/8</strain>
        <tissue evidence="5">Leaf</tissue>
    </source>
</reference>
<dbReference type="Gene3D" id="2.60.120.200">
    <property type="match status" value="1"/>
</dbReference>
<name>A0A392M6G6_9FABA</name>
<keyword evidence="6" id="KW-1185">Reference proteome</keyword>
<comment type="similarity">
    <text evidence="1">Belongs to the leguminous lectin family.</text>
</comment>
<accession>A0A392M6G6</accession>
<keyword evidence="3" id="KW-0732">Signal</keyword>
<evidence type="ECO:0000256" key="1">
    <source>
        <dbReference type="ARBA" id="ARBA00007606"/>
    </source>
</evidence>
<evidence type="ECO:0000313" key="5">
    <source>
        <dbReference type="EMBL" id="MCH83037.1"/>
    </source>
</evidence>
<dbReference type="GO" id="GO:0030246">
    <property type="term" value="F:carbohydrate binding"/>
    <property type="evidence" value="ECO:0007669"/>
    <property type="project" value="UniProtKB-KW"/>
</dbReference>
<feature type="signal peptide" evidence="3">
    <location>
        <begin position="1"/>
        <end position="28"/>
    </location>
</feature>